<evidence type="ECO:0000259" key="10">
    <source>
        <dbReference type="Pfam" id="PF00535"/>
    </source>
</evidence>
<dbReference type="GO" id="GO:0016757">
    <property type="term" value="F:glycosyltransferase activity"/>
    <property type="evidence" value="ECO:0007669"/>
    <property type="project" value="UniProtKB-KW"/>
</dbReference>
<feature type="transmembrane region" description="Helical" evidence="9">
    <location>
        <begin position="268"/>
        <end position="294"/>
    </location>
</feature>
<protein>
    <submittedName>
        <fullName evidence="11">Glycosyltransferase</fullName>
    </submittedName>
</protein>
<gene>
    <name evidence="11" type="ORF">HR08_00335</name>
</gene>
<dbReference type="EMBL" id="JRAI01000002">
    <property type="protein sequence ID" value="KGN88279.1"/>
    <property type="molecule type" value="Genomic_DNA"/>
</dbReference>
<dbReference type="Pfam" id="PF00535">
    <property type="entry name" value="Glycos_transf_2"/>
    <property type="match status" value="1"/>
</dbReference>
<evidence type="ECO:0000256" key="7">
    <source>
        <dbReference type="ARBA" id="ARBA00023136"/>
    </source>
</evidence>
<evidence type="ECO:0000256" key="2">
    <source>
        <dbReference type="ARBA" id="ARBA00022475"/>
    </source>
</evidence>
<evidence type="ECO:0000313" key="11">
    <source>
        <dbReference type="EMBL" id="KGN88279.1"/>
    </source>
</evidence>
<dbReference type="GO" id="GO:0005886">
    <property type="term" value="C:plasma membrane"/>
    <property type="evidence" value="ECO:0007669"/>
    <property type="project" value="UniProtKB-SubCell"/>
</dbReference>
<name>A0A099WV13_9PORP</name>
<evidence type="ECO:0000256" key="9">
    <source>
        <dbReference type="SAM" id="Phobius"/>
    </source>
</evidence>
<keyword evidence="5 9" id="KW-0812">Transmembrane</keyword>
<dbReference type="RefSeq" id="WP_039418919.1">
    <property type="nucleotide sequence ID" value="NZ_CALUCC010000017.1"/>
</dbReference>
<feature type="transmembrane region" description="Helical" evidence="9">
    <location>
        <begin position="240"/>
        <end position="262"/>
    </location>
</feature>
<evidence type="ECO:0000256" key="1">
    <source>
        <dbReference type="ARBA" id="ARBA00004651"/>
    </source>
</evidence>
<dbReference type="STRING" id="111105.HR09_05885"/>
<dbReference type="FunFam" id="3.90.550.10:FF:000079">
    <property type="entry name" value="Probable glycosyl transferase"/>
    <property type="match status" value="1"/>
</dbReference>
<reference evidence="11 12" key="1">
    <citation type="submission" date="2014-08" db="EMBL/GenBank/DDBJ databases">
        <title>Porphyromonas gulae strain:COT-052_OH1451 Genome sequencing.</title>
        <authorList>
            <person name="Wallis C."/>
            <person name="Deusch O."/>
            <person name="O'Flynn C."/>
            <person name="Davis I."/>
            <person name="Jospin G."/>
            <person name="Darling A.E."/>
            <person name="Coil D.A."/>
            <person name="Alexiev A."/>
            <person name="Horsfall A."/>
            <person name="Kirkwood N."/>
            <person name="Harris S."/>
            <person name="Eisen J.A."/>
        </authorList>
    </citation>
    <scope>NUCLEOTIDE SEQUENCE [LARGE SCALE GENOMIC DNA]</scope>
    <source>
        <strain evidence="12">COT-052 OH1451</strain>
    </source>
</reference>
<evidence type="ECO:0000256" key="8">
    <source>
        <dbReference type="ARBA" id="ARBA00038152"/>
    </source>
</evidence>
<dbReference type="PANTHER" id="PTHR48090">
    <property type="entry name" value="UNDECAPRENYL-PHOSPHATE 4-DEOXY-4-FORMAMIDO-L-ARABINOSE TRANSFERASE-RELATED"/>
    <property type="match status" value="1"/>
</dbReference>
<evidence type="ECO:0000313" key="12">
    <source>
        <dbReference type="Proteomes" id="UP000030130"/>
    </source>
</evidence>
<evidence type="ECO:0000256" key="3">
    <source>
        <dbReference type="ARBA" id="ARBA00022676"/>
    </source>
</evidence>
<evidence type="ECO:0000256" key="6">
    <source>
        <dbReference type="ARBA" id="ARBA00022989"/>
    </source>
</evidence>
<accession>A0A099WV13</accession>
<dbReference type="InterPro" id="IPR050256">
    <property type="entry name" value="Glycosyltransferase_2"/>
</dbReference>
<keyword evidence="7 9" id="KW-0472">Membrane</keyword>
<comment type="similarity">
    <text evidence="8">Belongs to the glycosyltransferase 2 family. GtrB subfamily.</text>
</comment>
<organism evidence="11 12">
    <name type="scientific">Porphyromonas gulae</name>
    <dbReference type="NCBI Taxonomy" id="111105"/>
    <lineage>
        <taxon>Bacteria</taxon>
        <taxon>Pseudomonadati</taxon>
        <taxon>Bacteroidota</taxon>
        <taxon>Bacteroidia</taxon>
        <taxon>Bacteroidales</taxon>
        <taxon>Porphyromonadaceae</taxon>
        <taxon>Porphyromonas</taxon>
    </lineage>
</organism>
<feature type="domain" description="Glycosyltransferase 2-like" evidence="10">
    <location>
        <begin position="12"/>
        <end position="175"/>
    </location>
</feature>
<keyword evidence="6 9" id="KW-1133">Transmembrane helix</keyword>
<dbReference type="eggNOG" id="COG0463">
    <property type="taxonomic scope" value="Bacteria"/>
</dbReference>
<dbReference type="Proteomes" id="UP000030130">
    <property type="component" value="Unassembled WGS sequence"/>
</dbReference>
<keyword evidence="4 11" id="KW-0808">Transferase</keyword>
<dbReference type="PANTHER" id="PTHR48090:SF1">
    <property type="entry name" value="PROPHAGE BACTOPRENOL GLUCOSYL TRANSFERASE HOMOLOG"/>
    <property type="match status" value="1"/>
</dbReference>
<dbReference type="SUPFAM" id="SSF53448">
    <property type="entry name" value="Nucleotide-diphospho-sugar transferases"/>
    <property type="match status" value="1"/>
</dbReference>
<dbReference type="OrthoDB" id="9807778at2"/>
<evidence type="ECO:0000256" key="4">
    <source>
        <dbReference type="ARBA" id="ARBA00022679"/>
    </source>
</evidence>
<dbReference type="InterPro" id="IPR029044">
    <property type="entry name" value="Nucleotide-diphossugar_trans"/>
</dbReference>
<comment type="caution">
    <text evidence="11">The sequence shown here is derived from an EMBL/GenBank/DDBJ whole genome shotgun (WGS) entry which is preliminary data.</text>
</comment>
<keyword evidence="3" id="KW-0328">Glycosyltransferase</keyword>
<dbReference type="InterPro" id="IPR001173">
    <property type="entry name" value="Glyco_trans_2-like"/>
</dbReference>
<dbReference type="Gene3D" id="3.90.550.10">
    <property type="entry name" value="Spore Coat Polysaccharide Biosynthesis Protein SpsA, Chain A"/>
    <property type="match status" value="1"/>
</dbReference>
<keyword evidence="2" id="KW-1003">Cell membrane</keyword>
<dbReference type="GeneID" id="57239863"/>
<evidence type="ECO:0000256" key="5">
    <source>
        <dbReference type="ARBA" id="ARBA00022692"/>
    </source>
</evidence>
<comment type="subcellular location">
    <subcellularLocation>
        <location evidence="1">Cell membrane</location>
        <topology evidence="1">Multi-pass membrane protein</topology>
    </subcellularLocation>
</comment>
<sequence length="319" mass="36189">MDVNTTYTKELSIVVPIYNEEKELPELVRRLSAAAASITEDYELIFVNDGSRDGSMELLRSLCKGDDRFFYINLSRNFGHQIAVSAGLDHVRGKATVIIDGDLQDPPELIPELYAKYCEGYEVVYAQRKHREGETWFKKATAKGFYRTMRKITSIDMPLDTGDFRLIDRKIVQCLREMPEQNKFLRGQIAWMGFRQTGVLFDRDERKYGQTNYPLRKMLALAIDGITGFSSRPLEWVAKLGAWVSLLSLFVIVYALISHFLLDKTVSGWTSVIVSSMFLGGVQLICLGVIGTYISKINKNIVGRPLYLVAESNIAADER</sequence>
<dbReference type="CDD" id="cd04187">
    <property type="entry name" value="DPM1_like_bac"/>
    <property type="match status" value="1"/>
</dbReference>
<dbReference type="AlphaFoldDB" id="A0A099WV13"/>
<proteinExistence type="inferred from homology"/>